<keyword evidence="3" id="KW-1185">Reference proteome</keyword>
<organism evidence="2 3">
    <name type="scientific">Letharia columbiana</name>
    <dbReference type="NCBI Taxonomy" id="112416"/>
    <lineage>
        <taxon>Eukaryota</taxon>
        <taxon>Fungi</taxon>
        <taxon>Dikarya</taxon>
        <taxon>Ascomycota</taxon>
        <taxon>Pezizomycotina</taxon>
        <taxon>Lecanoromycetes</taxon>
        <taxon>OSLEUM clade</taxon>
        <taxon>Lecanoromycetidae</taxon>
        <taxon>Lecanorales</taxon>
        <taxon>Lecanorineae</taxon>
        <taxon>Parmeliaceae</taxon>
        <taxon>Letharia</taxon>
    </lineage>
</organism>
<proteinExistence type="predicted"/>
<sequence>MPNYGDGGVNNATKTLSLATDLSSLALSIPVTGKSSSTASITTSYQSSVTGASGTNTGSGAASRNGAARTNTTNVKSALFADSSPRIRPAPYEMLKMLRSRTPTRLAPQADFSDKAACGRNYISKSQRAKRPLMVSRRWWISPRPGGDLLLVAQSDAALAESLTAALLGQQLSTITTVPPGMVVQSITTSTKCSHAFALASTTSSASTVVTVVPKICRDDAAFLLFAGAAIPLLCKTVLSLLGFLLRWICDPRTGKLVGIDDITILPPGPAVGAGSAEGSSPNPKDDPQSEDDEPTNSRDSSDHASSTSFPSTNRRSSTMTSSASSAVTGPYYLFGGVGDEDEVSDLLGALNSKYKALQPAVGSTPMSAADWEVFSRRFANARYCEADLLDALPACQPSRVPRVGWAGWAGLGDGISDEPMHKVATGNVVLS</sequence>
<comment type="caution">
    <text evidence="2">The sequence shown here is derived from an EMBL/GenBank/DDBJ whole genome shotgun (WGS) entry which is preliminary data.</text>
</comment>
<evidence type="ECO:0000256" key="1">
    <source>
        <dbReference type="SAM" id="MobiDB-lite"/>
    </source>
</evidence>
<evidence type="ECO:0000313" key="2">
    <source>
        <dbReference type="EMBL" id="KAF6234016.1"/>
    </source>
</evidence>
<feature type="compositionally biased region" description="Polar residues" evidence="1">
    <location>
        <begin position="35"/>
        <end position="46"/>
    </location>
</feature>
<name>A0A8H6FSQ1_9LECA</name>
<accession>A0A8H6FSQ1</accession>
<protein>
    <submittedName>
        <fullName evidence="2">Uncharacterized protein</fullName>
    </submittedName>
</protein>
<feature type="compositionally biased region" description="Low complexity" evidence="1">
    <location>
        <begin position="304"/>
        <end position="324"/>
    </location>
</feature>
<dbReference type="AlphaFoldDB" id="A0A8H6FSQ1"/>
<gene>
    <name evidence="2" type="ORF">HO173_007846</name>
</gene>
<feature type="region of interest" description="Disordered" evidence="1">
    <location>
        <begin position="35"/>
        <end position="82"/>
    </location>
</feature>
<feature type="compositionally biased region" description="Low complexity" evidence="1">
    <location>
        <begin position="47"/>
        <end position="74"/>
    </location>
</feature>
<dbReference type="RefSeq" id="XP_037163423.1">
    <property type="nucleotide sequence ID" value="XM_037309746.1"/>
</dbReference>
<evidence type="ECO:0000313" key="3">
    <source>
        <dbReference type="Proteomes" id="UP000578531"/>
    </source>
</evidence>
<dbReference type="EMBL" id="JACCJC010000033">
    <property type="protein sequence ID" value="KAF6234016.1"/>
    <property type="molecule type" value="Genomic_DNA"/>
</dbReference>
<feature type="region of interest" description="Disordered" evidence="1">
    <location>
        <begin position="271"/>
        <end position="324"/>
    </location>
</feature>
<dbReference type="GeneID" id="59289502"/>
<dbReference type="OrthoDB" id="10646365at2759"/>
<reference evidence="2 3" key="1">
    <citation type="journal article" date="2020" name="Genomics">
        <title>Complete, high-quality genomes from long-read metagenomic sequencing of two wolf lichen thalli reveals enigmatic genome architecture.</title>
        <authorList>
            <person name="McKenzie S.K."/>
            <person name="Walston R.F."/>
            <person name="Allen J.L."/>
        </authorList>
    </citation>
    <scope>NUCLEOTIDE SEQUENCE [LARGE SCALE GENOMIC DNA]</scope>
    <source>
        <strain evidence="2">WasteWater2</strain>
    </source>
</reference>
<dbReference type="Proteomes" id="UP000578531">
    <property type="component" value="Unassembled WGS sequence"/>
</dbReference>